<accession>A0ABU7YLP5</accession>
<gene>
    <name evidence="1" type="ORF">SNE33_00990</name>
</gene>
<reference evidence="1 2" key="1">
    <citation type="journal article" date="2017" name="Curr. Microbiol.">
        <title>Lysobacter zhanggongensis sp. nov. Isolated from a Pit Mud.</title>
        <authorList>
            <person name="Zhang X.F."/>
            <person name="Wang H.H."/>
            <person name="Sun X.Y."/>
            <person name="Pan C.M."/>
        </authorList>
    </citation>
    <scope>NUCLEOTIDE SEQUENCE [LARGE SCALE GENOMIC DNA]</scope>
    <source>
        <strain evidence="1 2">ZGLJ7-1</strain>
    </source>
</reference>
<keyword evidence="2" id="KW-1185">Reference proteome</keyword>
<protein>
    <submittedName>
        <fullName evidence="1">Uncharacterized protein</fullName>
    </submittedName>
</protein>
<evidence type="ECO:0000313" key="1">
    <source>
        <dbReference type="EMBL" id="MEG3156491.1"/>
    </source>
</evidence>
<dbReference type="Gene3D" id="1.20.120.1620">
    <property type="match status" value="1"/>
</dbReference>
<organism evidence="1 2">
    <name type="scientific">Lysobacter zhanggongensis</name>
    <dbReference type="NCBI Taxonomy" id="1774951"/>
    <lineage>
        <taxon>Bacteria</taxon>
        <taxon>Pseudomonadati</taxon>
        <taxon>Pseudomonadota</taxon>
        <taxon>Gammaproteobacteria</taxon>
        <taxon>Lysobacterales</taxon>
        <taxon>Lysobacteraceae</taxon>
        <taxon>Lysobacter</taxon>
    </lineage>
</organism>
<dbReference type="RefSeq" id="WP_412698914.1">
    <property type="nucleotide sequence ID" value="NZ_JAXGFO010000003.1"/>
</dbReference>
<dbReference type="Proteomes" id="UP001334501">
    <property type="component" value="Unassembled WGS sequence"/>
</dbReference>
<evidence type="ECO:0000313" key="2">
    <source>
        <dbReference type="Proteomes" id="UP001334501"/>
    </source>
</evidence>
<name>A0ABU7YLP5_9GAMM</name>
<dbReference type="InterPro" id="IPR038314">
    <property type="entry name" value="T6SS_sf"/>
</dbReference>
<comment type="caution">
    <text evidence="1">The sequence shown here is derived from an EMBL/GenBank/DDBJ whole genome shotgun (WGS) entry which is preliminary data.</text>
</comment>
<sequence length="123" mass="13403">MMRPVVLLFVLGPAACSTHTTVPDPRLTLKQWGLAYCIAEHVEGGAGHGGAATGGYFQLGSHESEEAYANVRWFFDDWVQERPAVPKTAGTDLSLMTCINAYESADYASVVREQDRFLPPAVD</sequence>
<dbReference type="EMBL" id="JAXGFO010000003">
    <property type="protein sequence ID" value="MEG3156491.1"/>
    <property type="molecule type" value="Genomic_DNA"/>
</dbReference>
<proteinExistence type="predicted"/>